<name>A0A8J2X0C1_9STRA</name>
<dbReference type="AlphaFoldDB" id="A0A8J2X0C1"/>
<sequence>TSCFSQTSARGRGVGVQRGAFDGVCARTHLRVVRCFVRVVSGRCAVPPTIAEAGADRRSAMTSFI</sequence>
<accession>A0A8J2X0C1</accession>
<dbReference type="EMBL" id="CAKKNE010000005">
    <property type="protein sequence ID" value="CAH0375652.1"/>
    <property type="molecule type" value="Genomic_DNA"/>
</dbReference>
<gene>
    <name evidence="1" type="ORF">PECAL_5P01860</name>
</gene>
<reference evidence="1" key="1">
    <citation type="submission" date="2021-11" db="EMBL/GenBank/DDBJ databases">
        <authorList>
            <consortium name="Genoscope - CEA"/>
            <person name="William W."/>
        </authorList>
    </citation>
    <scope>NUCLEOTIDE SEQUENCE</scope>
</reference>
<keyword evidence="2" id="KW-1185">Reference proteome</keyword>
<evidence type="ECO:0000313" key="1">
    <source>
        <dbReference type="EMBL" id="CAH0375652.1"/>
    </source>
</evidence>
<comment type="caution">
    <text evidence="1">The sequence shown here is derived from an EMBL/GenBank/DDBJ whole genome shotgun (WGS) entry which is preliminary data.</text>
</comment>
<feature type="non-terminal residue" evidence="1">
    <location>
        <position position="1"/>
    </location>
</feature>
<dbReference type="Proteomes" id="UP000789595">
    <property type="component" value="Unassembled WGS sequence"/>
</dbReference>
<organism evidence="1 2">
    <name type="scientific">Pelagomonas calceolata</name>
    <dbReference type="NCBI Taxonomy" id="35677"/>
    <lineage>
        <taxon>Eukaryota</taxon>
        <taxon>Sar</taxon>
        <taxon>Stramenopiles</taxon>
        <taxon>Ochrophyta</taxon>
        <taxon>Pelagophyceae</taxon>
        <taxon>Pelagomonadales</taxon>
        <taxon>Pelagomonadaceae</taxon>
        <taxon>Pelagomonas</taxon>
    </lineage>
</organism>
<evidence type="ECO:0000313" key="2">
    <source>
        <dbReference type="Proteomes" id="UP000789595"/>
    </source>
</evidence>
<proteinExistence type="predicted"/>
<protein>
    <submittedName>
        <fullName evidence="1">Uncharacterized protein</fullName>
    </submittedName>
</protein>